<feature type="domain" description="RUN" evidence="2">
    <location>
        <begin position="1"/>
        <end position="114"/>
    </location>
</feature>
<name>A0A3R6VHY7_9STRA</name>
<dbReference type="SMART" id="SM00498">
    <property type="entry name" value="FH2"/>
    <property type="match status" value="1"/>
</dbReference>
<dbReference type="InterPro" id="IPR051425">
    <property type="entry name" value="Formin_Homology"/>
</dbReference>
<dbReference type="SUPFAM" id="SSF140741">
    <property type="entry name" value="RUN domain-like"/>
    <property type="match status" value="1"/>
</dbReference>
<dbReference type="PROSITE" id="PS51444">
    <property type="entry name" value="FH2"/>
    <property type="match status" value="1"/>
</dbReference>
<feature type="region of interest" description="Disordered" evidence="1">
    <location>
        <begin position="505"/>
        <end position="532"/>
    </location>
</feature>
<keyword evidence="5" id="KW-1185">Reference proteome</keyword>
<reference evidence="4 5" key="1">
    <citation type="submission" date="2018-08" db="EMBL/GenBank/DDBJ databases">
        <title>Aphanomyces genome sequencing and annotation.</title>
        <authorList>
            <person name="Minardi D."/>
            <person name="Oidtmann B."/>
            <person name="Van Der Giezen M."/>
            <person name="Studholme D.J."/>
        </authorList>
    </citation>
    <scope>NUCLEOTIDE SEQUENCE [LARGE SCALE GENOMIC DNA]</scope>
    <source>
        <strain evidence="4 5">NJM0002</strain>
    </source>
</reference>
<sequence>MSSHPPEEHYFRFLIEARNVLREDMAVVSDAELFRPPTFMRYLGWGRARAFLFFALNRHVLHRALENLIKRHSLVDRYYDSSTALLANYAKAKRAIACLSALYGVSFNLTPLRDDLDATAASFPRNLYQTHAWEPFLMDQLALADGAGDVAYFQGTTNMDVFTSIQDCTPAKYLCLSTPTIDVTVPPTSTPSTGGGSRPQLLRKKSTLRKLHWTALDATTKGKATIWNRVTAKRRHAPVALSGADMDRVMAYFGEATATAKRALPSTKSSGKFQSALDSRRTNNIHIGLSRFKSMGPSGLVAALRECNLDLLTPDVLQTLLEIGPTPVELKRYMNFRGAVHKLDEAERFLVDMAKVARVQEKIHVMLFVQQFSTLIDELNDRLRILSVACHQILSSERLPRYFEVILALGNVLNEGTEQANASGVTLASIDQSMTLLQFLMQLIHERGEMDLFHVMDELDMLDAAKRFSNVQCVSQMALLQKQLAHLVHEVKEEDTIDRMQFEKAQVDAPRKQRQSNVTTISSPRESPHAGTEYTPNAFLRTMGPHVSRIKHELSVVQDKLESMTQHWHEVAVYLGESSATPSDYALGLLHRFMLDVKLAYRALVSKGVIRATSIGSSTNVGDRIATVLGAATVLAQRQRNLEVTFPWAKVAYLQPTSVVRPGDRVVCRQFGRGIVTATR</sequence>
<dbReference type="SUPFAM" id="SSF101447">
    <property type="entry name" value="Formin homology 2 domain (FH2 domain)"/>
    <property type="match status" value="1"/>
</dbReference>
<dbReference type="Gene3D" id="1.20.58.900">
    <property type="match status" value="1"/>
</dbReference>
<dbReference type="PANTHER" id="PTHR45725:SF1">
    <property type="entry name" value="DISHEVELLED ASSOCIATED ACTIVATOR OF MORPHOGENESIS, ISOFORM D"/>
    <property type="match status" value="1"/>
</dbReference>
<dbReference type="EMBL" id="QUSY01000974">
    <property type="protein sequence ID" value="RHY26537.1"/>
    <property type="molecule type" value="Genomic_DNA"/>
</dbReference>
<dbReference type="InterPro" id="IPR037213">
    <property type="entry name" value="Run_dom_sf"/>
</dbReference>
<dbReference type="InterPro" id="IPR042201">
    <property type="entry name" value="FH2_Formin_sf"/>
</dbReference>
<dbReference type="InterPro" id="IPR004012">
    <property type="entry name" value="Run_dom"/>
</dbReference>
<evidence type="ECO:0000259" key="2">
    <source>
        <dbReference type="PROSITE" id="PS50826"/>
    </source>
</evidence>
<organism evidence="4 5">
    <name type="scientific">Aphanomyces invadans</name>
    <dbReference type="NCBI Taxonomy" id="157072"/>
    <lineage>
        <taxon>Eukaryota</taxon>
        <taxon>Sar</taxon>
        <taxon>Stramenopiles</taxon>
        <taxon>Oomycota</taxon>
        <taxon>Saprolegniomycetes</taxon>
        <taxon>Saprolegniales</taxon>
        <taxon>Verrucalvaceae</taxon>
        <taxon>Aphanomyces</taxon>
    </lineage>
</organism>
<evidence type="ECO:0008006" key="6">
    <source>
        <dbReference type="Google" id="ProtNLM"/>
    </source>
</evidence>
<feature type="compositionally biased region" description="Polar residues" evidence="1">
    <location>
        <begin position="515"/>
        <end position="525"/>
    </location>
</feature>
<gene>
    <name evidence="4" type="ORF">DYB32_007520</name>
</gene>
<dbReference type="PROSITE" id="PS50826">
    <property type="entry name" value="RUN"/>
    <property type="match status" value="1"/>
</dbReference>
<dbReference type="Pfam" id="PF02181">
    <property type="entry name" value="FH2"/>
    <property type="match status" value="1"/>
</dbReference>
<dbReference type="Pfam" id="PF02759">
    <property type="entry name" value="RUN"/>
    <property type="match status" value="1"/>
</dbReference>
<accession>A0A3R6VHY7</accession>
<dbReference type="AlphaFoldDB" id="A0A3R6VHY7"/>
<dbReference type="SMART" id="SM00593">
    <property type="entry name" value="RUN"/>
    <property type="match status" value="1"/>
</dbReference>
<dbReference type="PANTHER" id="PTHR45725">
    <property type="entry name" value="FORMIN HOMOLOGY 2 FAMILY MEMBER"/>
    <property type="match status" value="1"/>
</dbReference>
<dbReference type="Proteomes" id="UP000285060">
    <property type="component" value="Unassembled WGS sequence"/>
</dbReference>
<evidence type="ECO:0000313" key="5">
    <source>
        <dbReference type="Proteomes" id="UP000285060"/>
    </source>
</evidence>
<dbReference type="Gene3D" id="1.20.58.2220">
    <property type="entry name" value="Formin, FH2 domain"/>
    <property type="match status" value="1"/>
</dbReference>
<evidence type="ECO:0000259" key="3">
    <source>
        <dbReference type="PROSITE" id="PS51444"/>
    </source>
</evidence>
<evidence type="ECO:0000313" key="4">
    <source>
        <dbReference type="EMBL" id="RHY26537.1"/>
    </source>
</evidence>
<comment type="caution">
    <text evidence="4">The sequence shown here is derived from an EMBL/GenBank/DDBJ whole genome shotgun (WGS) entry which is preliminary data.</text>
</comment>
<dbReference type="VEuPathDB" id="FungiDB:H310_11754"/>
<evidence type="ECO:0000256" key="1">
    <source>
        <dbReference type="SAM" id="MobiDB-lite"/>
    </source>
</evidence>
<dbReference type="InterPro" id="IPR015425">
    <property type="entry name" value="FH2_Formin"/>
</dbReference>
<proteinExistence type="predicted"/>
<feature type="domain" description="FH2" evidence="3">
    <location>
        <begin position="198"/>
        <end position="623"/>
    </location>
</feature>
<protein>
    <recommendedName>
        <fullName evidence="6">FH2 domain-containing protein</fullName>
    </recommendedName>
</protein>